<dbReference type="EMBL" id="QVIG01000001">
    <property type="protein sequence ID" value="RGD58238.1"/>
    <property type="molecule type" value="Genomic_DNA"/>
</dbReference>
<organism evidence="1 2">
    <name type="scientific">Kitasatospora xanthocidica</name>
    <dbReference type="NCBI Taxonomy" id="83382"/>
    <lineage>
        <taxon>Bacteria</taxon>
        <taxon>Bacillati</taxon>
        <taxon>Actinomycetota</taxon>
        <taxon>Actinomycetes</taxon>
        <taxon>Kitasatosporales</taxon>
        <taxon>Streptomycetaceae</taxon>
        <taxon>Kitasatospora</taxon>
    </lineage>
</organism>
<sequence>MALMPTRRAGYGVVHDHKKDRRSLVLCEGSMKQVALADAVVWQDALPGLGEAGGPAPTLF</sequence>
<proteinExistence type="predicted"/>
<comment type="caution">
    <text evidence="1">The sequence shown here is derived from an EMBL/GenBank/DDBJ whole genome shotgun (WGS) entry which is preliminary data.</text>
</comment>
<accession>A0A372ZQS4</accession>
<evidence type="ECO:0000313" key="2">
    <source>
        <dbReference type="Proteomes" id="UP000263377"/>
    </source>
</evidence>
<gene>
    <name evidence="1" type="ORF">DR950_10945</name>
</gene>
<keyword evidence="2" id="KW-1185">Reference proteome</keyword>
<evidence type="ECO:0000313" key="1">
    <source>
        <dbReference type="EMBL" id="RGD58238.1"/>
    </source>
</evidence>
<dbReference type="AlphaFoldDB" id="A0A372ZQS4"/>
<protein>
    <submittedName>
        <fullName evidence="1">Uncharacterized protein</fullName>
    </submittedName>
</protein>
<reference evidence="1 2" key="1">
    <citation type="submission" date="2018-08" db="EMBL/GenBank/DDBJ databases">
        <title>Diversity &amp; Physiological Properties of Lignin-Decomposing Actinobacteria from Soil.</title>
        <authorList>
            <person name="Roh S.G."/>
            <person name="Kim S.B."/>
        </authorList>
    </citation>
    <scope>NUCLEOTIDE SEQUENCE [LARGE SCALE GENOMIC DNA]</scope>
    <source>
        <strain evidence="1 2">MMS17-GH009</strain>
    </source>
</reference>
<dbReference type="Proteomes" id="UP000263377">
    <property type="component" value="Unassembled WGS sequence"/>
</dbReference>
<name>A0A372ZQS4_9ACTN</name>